<dbReference type="PANTHER" id="PTHR45942">
    <property type="entry name" value="PROTEIN PHOSPATASE 3 REGULATORY SUBUNIT B ALPHA ISOFORM TYPE 1"/>
    <property type="match status" value="1"/>
</dbReference>
<dbReference type="AlphaFoldDB" id="A0ABD3N9M0"/>
<dbReference type="PROSITE" id="PS50222">
    <property type="entry name" value="EF_HAND_2"/>
    <property type="match status" value="1"/>
</dbReference>
<comment type="caution">
    <text evidence="6">The sequence shown here is derived from an EMBL/GenBank/DDBJ whole genome shotgun (WGS) entry which is preliminary data.</text>
</comment>
<accession>A0ABD3N9M0</accession>
<evidence type="ECO:0000256" key="2">
    <source>
        <dbReference type="ARBA" id="ARBA00022737"/>
    </source>
</evidence>
<dbReference type="InterPro" id="IPR011992">
    <property type="entry name" value="EF-hand-dom_pair"/>
</dbReference>
<dbReference type="InterPro" id="IPR002048">
    <property type="entry name" value="EF_hand_dom"/>
</dbReference>
<dbReference type="InterPro" id="IPR018247">
    <property type="entry name" value="EF_Hand_1_Ca_BS"/>
</dbReference>
<evidence type="ECO:0000256" key="4">
    <source>
        <dbReference type="SAM" id="MobiDB-lite"/>
    </source>
</evidence>
<dbReference type="PROSITE" id="PS00018">
    <property type="entry name" value="EF_HAND_1"/>
    <property type="match status" value="1"/>
</dbReference>
<dbReference type="Pfam" id="PF13202">
    <property type="entry name" value="EF-hand_5"/>
    <property type="match status" value="2"/>
</dbReference>
<dbReference type="Proteomes" id="UP001530315">
    <property type="component" value="Unassembled WGS sequence"/>
</dbReference>
<dbReference type="EMBL" id="JALLAZ020001616">
    <property type="protein sequence ID" value="KAL3770976.1"/>
    <property type="molecule type" value="Genomic_DNA"/>
</dbReference>
<reference evidence="6 7" key="1">
    <citation type="submission" date="2024-10" db="EMBL/GenBank/DDBJ databases">
        <title>Updated reference genomes for cyclostephanoid diatoms.</title>
        <authorList>
            <person name="Roberts W.R."/>
            <person name="Alverson A.J."/>
        </authorList>
    </citation>
    <scope>NUCLEOTIDE SEQUENCE [LARGE SCALE GENOMIC DNA]</scope>
    <source>
        <strain evidence="6 7">AJA276-08</strain>
    </source>
</reference>
<name>A0ABD3N9M0_9STRA</name>
<keyword evidence="7" id="KW-1185">Reference proteome</keyword>
<dbReference type="PRINTS" id="PR00450">
    <property type="entry name" value="RECOVERIN"/>
</dbReference>
<evidence type="ECO:0000259" key="5">
    <source>
        <dbReference type="PROSITE" id="PS50222"/>
    </source>
</evidence>
<evidence type="ECO:0000313" key="7">
    <source>
        <dbReference type="Proteomes" id="UP001530315"/>
    </source>
</evidence>
<protein>
    <recommendedName>
        <fullName evidence="5">EF-hand domain-containing protein</fullName>
    </recommendedName>
</protein>
<dbReference type="SUPFAM" id="SSF47473">
    <property type="entry name" value="EF-hand"/>
    <property type="match status" value="1"/>
</dbReference>
<organism evidence="6 7">
    <name type="scientific">Stephanodiscus triporus</name>
    <dbReference type="NCBI Taxonomy" id="2934178"/>
    <lineage>
        <taxon>Eukaryota</taxon>
        <taxon>Sar</taxon>
        <taxon>Stramenopiles</taxon>
        <taxon>Ochrophyta</taxon>
        <taxon>Bacillariophyta</taxon>
        <taxon>Coscinodiscophyceae</taxon>
        <taxon>Thalassiosirophycidae</taxon>
        <taxon>Stephanodiscales</taxon>
        <taxon>Stephanodiscaceae</taxon>
        <taxon>Stephanodiscus</taxon>
    </lineage>
</organism>
<dbReference type="Gene3D" id="1.10.238.10">
    <property type="entry name" value="EF-hand"/>
    <property type="match status" value="1"/>
</dbReference>
<gene>
    <name evidence="6" type="ORF">ACHAW5_000378</name>
</gene>
<evidence type="ECO:0000256" key="3">
    <source>
        <dbReference type="ARBA" id="ARBA00022837"/>
    </source>
</evidence>
<feature type="region of interest" description="Disordered" evidence="4">
    <location>
        <begin position="334"/>
        <end position="356"/>
    </location>
</feature>
<keyword evidence="1" id="KW-0479">Metal-binding</keyword>
<sequence>MPEVELRKDPLGANRGRSFLEQAGVISGDLSSQVRKKYHDKYYTPPYRPTNRHWEMTFASLGFNRRTIEKFWRLFCQINNCTDTIRLEHFLEHFDLDWTPWSERCFKNFDTKGSGEIDFLEFMITVWNICTFKIDSLSNFTFDMYDLDSDGELSLPEIERMVEELYGTSGGKQCLKEAIEFAEARGGALNLNSFTAFTGNHQLLLFPVFQIQRKIQQKVFGVRFWENVERSSKENFNDPNAKNEFNPRHVQILMKTYQAVDPNKGLQDWHHNWKEVPDVEDEAEKGNSKTTGLQRWVDSNAKVTKMWNSERKSVVDGGLMGKQSIERMKELKLRPSRGRTNNTNGDGADMPPSAGLPATVAFDLHRIRAKREVDKASATTNSSDR</sequence>
<keyword evidence="3" id="KW-0106">Calcium</keyword>
<keyword evidence="2" id="KW-0677">Repeat</keyword>
<evidence type="ECO:0000313" key="6">
    <source>
        <dbReference type="EMBL" id="KAL3770976.1"/>
    </source>
</evidence>
<evidence type="ECO:0000256" key="1">
    <source>
        <dbReference type="ARBA" id="ARBA00022723"/>
    </source>
</evidence>
<dbReference type="GO" id="GO:0046872">
    <property type="term" value="F:metal ion binding"/>
    <property type="evidence" value="ECO:0007669"/>
    <property type="project" value="UniProtKB-KW"/>
</dbReference>
<proteinExistence type="predicted"/>
<feature type="domain" description="EF-hand" evidence="5">
    <location>
        <begin position="133"/>
        <end position="168"/>
    </location>
</feature>